<keyword evidence="1" id="KW-0472">Membrane</keyword>
<dbReference type="HOGENOM" id="CLU_1786979_0_0_1"/>
<reference evidence="3" key="5">
    <citation type="submission" date="2018-04" db="UniProtKB">
        <authorList>
            <consortium name="EnsemblFungi"/>
        </authorList>
    </citation>
    <scope>IDENTIFICATION</scope>
    <source>
        <strain evidence="3">R3-111a-1</strain>
    </source>
</reference>
<dbReference type="GeneID" id="20352014"/>
<dbReference type="EnsemblFungi" id="EJT70533">
    <property type="protein sequence ID" value="EJT70533"/>
    <property type="gene ID" value="GGTG_11556"/>
</dbReference>
<reference evidence="2" key="2">
    <citation type="submission" date="2010-07" db="EMBL/GenBank/DDBJ databases">
        <authorList>
            <consortium name="The Broad Institute Genome Sequencing Platform"/>
            <consortium name="Broad Institute Genome Sequencing Center for Infectious Disease"/>
            <person name="Ma L.-J."/>
            <person name="Dead R."/>
            <person name="Young S."/>
            <person name="Zeng Q."/>
            <person name="Koehrsen M."/>
            <person name="Alvarado L."/>
            <person name="Berlin A."/>
            <person name="Chapman S.B."/>
            <person name="Chen Z."/>
            <person name="Freedman E."/>
            <person name="Gellesch M."/>
            <person name="Goldberg J."/>
            <person name="Griggs A."/>
            <person name="Gujja S."/>
            <person name="Heilman E.R."/>
            <person name="Heiman D."/>
            <person name="Hepburn T."/>
            <person name="Howarth C."/>
            <person name="Jen D."/>
            <person name="Larson L."/>
            <person name="Mehta T."/>
            <person name="Neiman D."/>
            <person name="Pearson M."/>
            <person name="Roberts A."/>
            <person name="Saif S."/>
            <person name="Shea T."/>
            <person name="Shenoy N."/>
            <person name="Sisk P."/>
            <person name="Stolte C."/>
            <person name="Sykes S."/>
            <person name="Walk T."/>
            <person name="White J."/>
            <person name="Yandava C."/>
            <person name="Haas B."/>
            <person name="Nusbaum C."/>
            <person name="Birren B."/>
        </authorList>
    </citation>
    <scope>NUCLEOTIDE SEQUENCE</scope>
    <source>
        <strain evidence="2">R3-111a-1</strain>
    </source>
</reference>
<sequence length="145" mass="16706">MRLRIFSRNIFNTLLKNAKLFLLLIYFITAIWNCLYKLKSAKKTTKIIPNRTNSKPVAFAFIKTPALKKGSIWKRLKLKPVPASTPNLLNPFLLARRNVKTLAIKAFFGKRFIIFGEKLNGSTSFFNCSKVRLRKNTLATWLNKG</sequence>
<keyword evidence="4" id="KW-1185">Reference proteome</keyword>
<organism evidence="2">
    <name type="scientific">Gaeumannomyces tritici (strain R3-111a-1)</name>
    <name type="common">Wheat and barley take-all root rot fungus</name>
    <name type="synonym">Gaeumannomyces graminis var. tritici</name>
    <dbReference type="NCBI Taxonomy" id="644352"/>
    <lineage>
        <taxon>Eukaryota</taxon>
        <taxon>Fungi</taxon>
        <taxon>Dikarya</taxon>
        <taxon>Ascomycota</taxon>
        <taxon>Pezizomycotina</taxon>
        <taxon>Sordariomycetes</taxon>
        <taxon>Sordariomycetidae</taxon>
        <taxon>Magnaporthales</taxon>
        <taxon>Magnaporthaceae</taxon>
        <taxon>Gaeumannomyces</taxon>
    </lineage>
</organism>
<dbReference type="RefSeq" id="XP_009227711.1">
    <property type="nucleotide sequence ID" value="XM_009229447.1"/>
</dbReference>
<reference evidence="2" key="3">
    <citation type="submission" date="2010-09" db="EMBL/GenBank/DDBJ databases">
        <title>Annotation of Gaeumannomyces graminis var. tritici R3-111a-1.</title>
        <authorList>
            <consortium name="The Broad Institute Genome Sequencing Platform"/>
            <person name="Ma L.-J."/>
            <person name="Dead R."/>
            <person name="Young S.K."/>
            <person name="Zeng Q."/>
            <person name="Gargeya S."/>
            <person name="Fitzgerald M."/>
            <person name="Haas B."/>
            <person name="Abouelleil A."/>
            <person name="Alvarado L."/>
            <person name="Arachchi H.M."/>
            <person name="Berlin A."/>
            <person name="Brown A."/>
            <person name="Chapman S.B."/>
            <person name="Chen Z."/>
            <person name="Dunbar C."/>
            <person name="Freedman E."/>
            <person name="Gearin G."/>
            <person name="Gellesch M."/>
            <person name="Goldberg J."/>
            <person name="Griggs A."/>
            <person name="Gujja S."/>
            <person name="Heiman D."/>
            <person name="Howarth C."/>
            <person name="Larson L."/>
            <person name="Lui A."/>
            <person name="MacDonald P.J.P."/>
            <person name="Mehta T."/>
            <person name="Montmayeur A."/>
            <person name="Murphy C."/>
            <person name="Neiman D."/>
            <person name="Pearson M."/>
            <person name="Priest M."/>
            <person name="Roberts A."/>
            <person name="Saif S."/>
            <person name="Shea T."/>
            <person name="Shenoy N."/>
            <person name="Sisk P."/>
            <person name="Stolte C."/>
            <person name="Sykes S."/>
            <person name="Yandava C."/>
            <person name="Wortman J."/>
            <person name="Nusbaum C."/>
            <person name="Birren B."/>
        </authorList>
    </citation>
    <scope>NUCLEOTIDE SEQUENCE</scope>
    <source>
        <strain evidence="2">R3-111a-1</strain>
    </source>
</reference>
<accession>J3PDI3</accession>
<dbReference type="AlphaFoldDB" id="J3PDI3"/>
<evidence type="ECO:0000313" key="2">
    <source>
        <dbReference type="EMBL" id="EJT70533.1"/>
    </source>
</evidence>
<evidence type="ECO:0000313" key="4">
    <source>
        <dbReference type="Proteomes" id="UP000006039"/>
    </source>
</evidence>
<dbReference type="EMBL" id="GL385401">
    <property type="protein sequence ID" value="EJT70533.1"/>
    <property type="molecule type" value="Genomic_DNA"/>
</dbReference>
<evidence type="ECO:0000313" key="3">
    <source>
        <dbReference type="EnsemblFungi" id="EJT70533"/>
    </source>
</evidence>
<reference evidence="4" key="1">
    <citation type="submission" date="2010-07" db="EMBL/GenBank/DDBJ databases">
        <title>The genome sequence of Gaeumannomyces graminis var. tritici strain R3-111a-1.</title>
        <authorList>
            <consortium name="The Broad Institute Genome Sequencing Platform"/>
            <person name="Ma L.-J."/>
            <person name="Dead R."/>
            <person name="Young S."/>
            <person name="Zeng Q."/>
            <person name="Koehrsen M."/>
            <person name="Alvarado L."/>
            <person name="Berlin A."/>
            <person name="Chapman S.B."/>
            <person name="Chen Z."/>
            <person name="Freedman E."/>
            <person name="Gellesch M."/>
            <person name="Goldberg J."/>
            <person name="Griggs A."/>
            <person name="Gujja S."/>
            <person name="Heilman E.R."/>
            <person name="Heiman D."/>
            <person name="Hepburn T."/>
            <person name="Howarth C."/>
            <person name="Jen D."/>
            <person name="Larson L."/>
            <person name="Mehta T."/>
            <person name="Neiman D."/>
            <person name="Pearson M."/>
            <person name="Roberts A."/>
            <person name="Saif S."/>
            <person name="Shea T."/>
            <person name="Shenoy N."/>
            <person name="Sisk P."/>
            <person name="Stolte C."/>
            <person name="Sykes S."/>
            <person name="Walk T."/>
            <person name="White J."/>
            <person name="Yandava C."/>
            <person name="Haas B."/>
            <person name="Nusbaum C."/>
            <person name="Birren B."/>
        </authorList>
    </citation>
    <scope>NUCLEOTIDE SEQUENCE [LARGE SCALE GENOMIC DNA]</scope>
    <source>
        <strain evidence="4">R3-111a-1</strain>
    </source>
</reference>
<proteinExistence type="predicted"/>
<gene>
    <name evidence="3" type="primary">20352014</name>
    <name evidence="2" type="ORF">GGTG_11556</name>
</gene>
<feature type="transmembrane region" description="Helical" evidence="1">
    <location>
        <begin position="20"/>
        <end position="38"/>
    </location>
</feature>
<dbReference type="VEuPathDB" id="FungiDB:GGTG_11556"/>
<name>J3PDI3_GAET3</name>
<reference evidence="3" key="4">
    <citation type="journal article" date="2015" name="G3 (Bethesda)">
        <title>Genome sequences of three phytopathogenic species of the Magnaporthaceae family of fungi.</title>
        <authorList>
            <person name="Okagaki L.H."/>
            <person name="Nunes C.C."/>
            <person name="Sailsbery J."/>
            <person name="Clay B."/>
            <person name="Brown D."/>
            <person name="John T."/>
            <person name="Oh Y."/>
            <person name="Young N."/>
            <person name="Fitzgerald M."/>
            <person name="Haas B.J."/>
            <person name="Zeng Q."/>
            <person name="Young S."/>
            <person name="Adiconis X."/>
            <person name="Fan L."/>
            <person name="Levin J.Z."/>
            <person name="Mitchell T.K."/>
            <person name="Okubara P.A."/>
            <person name="Farman M.L."/>
            <person name="Kohn L.M."/>
            <person name="Birren B."/>
            <person name="Ma L.-J."/>
            <person name="Dean R.A."/>
        </authorList>
    </citation>
    <scope>NUCLEOTIDE SEQUENCE</scope>
    <source>
        <strain evidence="3">R3-111a-1</strain>
    </source>
</reference>
<protein>
    <submittedName>
        <fullName evidence="2 3">Uncharacterized protein</fullName>
    </submittedName>
</protein>
<keyword evidence="1" id="KW-0812">Transmembrane</keyword>
<keyword evidence="1" id="KW-1133">Transmembrane helix</keyword>
<evidence type="ECO:0000256" key="1">
    <source>
        <dbReference type="SAM" id="Phobius"/>
    </source>
</evidence>
<dbReference type="Proteomes" id="UP000006039">
    <property type="component" value="Unassembled WGS sequence"/>
</dbReference>